<keyword evidence="3" id="KW-1185">Reference proteome</keyword>
<evidence type="ECO:0000259" key="1">
    <source>
        <dbReference type="PROSITE" id="PS50994"/>
    </source>
</evidence>
<evidence type="ECO:0000313" key="2">
    <source>
        <dbReference type="EMBL" id="GBN93433.1"/>
    </source>
</evidence>
<sequence length="110" mass="12573">MMDVYAKLGISKHHTLAFNPQGNGLVERLNKTLVDSLSHLVSVKQEDWCQHVPLALIAYRSAYHRSIQETPAFLVYGRDLVMPYDLIFSEPVRSYSDSPSYAHQVVNRLQ</sequence>
<dbReference type="AlphaFoldDB" id="A0A4Y2T0J4"/>
<dbReference type="InterPro" id="IPR050951">
    <property type="entry name" value="Retrovirus_Pol_polyprotein"/>
</dbReference>
<dbReference type="EMBL" id="BGPR01024943">
    <property type="protein sequence ID" value="GBN93433.1"/>
    <property type="molecule type" value="Genomic_DNA"/>
</dbReference>
<reference evidence="2 3" key="1">
    <citation type="journal article" date="2019" name="Sci. Rep.">
        <title>Orb-weaving spider Araneus ventricosus genome elucidates the spidroin gene catalogue.</title>
        <authorList>
            <person name="Kono N."/>
            <person name="Nakamura H."/>
            <person name="Ohtoshi R."/>
            <person name="Moran D.A.P."/>
            <person name="Shinohara A."/>
            <person name="Yoshida Y."/>
            <person name="Fujiwara M."/>
            <person name="Mori M."/>
            <person name="Tomita M."/>
            <person name="Arakawa K."/>
        </authorList>
    </citation>
    <scope>NUCLEOTIDE SEQUENCE [LARGE SCALE GENOMIC DNA]</scope>
</reference>
<comment type="caution">
    <text evidence="2">The sequence shown here is derived from an EMBL/GenBank/DDBJ whole genome shotgun (WGS) entry which is preliminary data.</text>
</comment>
<accession>A0A4Y2T0J4</accession>
<feature type="domain" description="Integrase catalytic" evidence="1">
    <location>
        <begin position="1"/>
        <end position="79"/>
    </location>
</feature>
<dbReference type="GO" id="GO:0003676">
    <property type="term" value="F:nucleic acid binding"/>
    <property type="evidence" value="ECO:0007669"/>
    <property type="project" value="InterPro"/>
</dbReference>
<dbReference type="Proteomes" id="UP000499080">
    <property type="component" value="Unassembled WGS sequence"/>
</dbReference>
<dbReference type="SUPFAM" id="SSF53098">
    <property type="entry name" value="Ribonuclease H-like"/>
    <property type="match status" value="1"/>
</dbReference>
<name>A0A4Y2T0J4_ARAVE</name>
<dbReference type="GO" id="GO:0015074">
    <property type="term" value="P:DNA integration"/>
    <property type="evidence" value="ECO:0007669"/>
    <property type="project" value="InterPro"/>
</dbReference>
<dbReference type="PANTHER" id="PTHR37984:SF5">
    <property type="entry name" value="PROTEIN NYNRIN-LIKE"/>
    <property type="match status" value="1"/>
</dbReference>
<dbReference type="InterPro" id="IPR036397">
    <property type="entry name" value="RNaseH_sf"/>
</dbReference>
<gene>
    <name evidence="2" type="ORF">AVEN_161970_1</name>
</gene>
<dbReference type="PANTHER" id="PTHR37984">
    <property type="entry name" value="PROTEIN CBG26694"/>
    <property type="match status" value="1"/>
</dbReference>
<proteinExistence type="predicted"/>
<dbReference type="OrthoDB" id="10030726at2759"/>
<organism evidence="2 3">
    <name type="scientific">Araneus ventricosus</name>
    <name type="common">Orbweaver spider</name>
    <name type="synonym">Epeira ventricosa</name>
    <dbReference type="NCBI Taxonomy" id="182803"/>
    <lineage>
        <taxon>Eukaryota</taxon>
        <taxon>Metazoa</taxon>
        <taxon>Ecdysozoa</taxon>
        <taxon>Arthropoda</taxon>
        <taxon>Chelicerata</taxon>
        <taxon>Arachnida</taxon>
        <taxon>Araneae</taxon>
        <taxon>Araneomorphae</taxon>
        <taxon>Entelegynae</taxon>
        <taxon>Araneoidea</taxon>
        <taxon>Araneidae</taxon>
        <taxon>Araneus</taxon>
    </lineage>
</organism>
<evidence type="ECO:0000313" key="3">
    <source>
        <dbReference type="Proteomes" id="UP000499080"/>
    </source>
</evidence>
<dbReference type="Gene3D" id="3.30.420.10">
    <property type="entry name" value="Ribonuclease H-like superfamily/Ribonuclease H"/>
    <property type="match status" value="1"/>
</dbReference>
<dbReference type="PROSITE" id="PS50994">
    <property type="entry name" value="INTEGRASE"/>
    <property type="match status" value="1"/>
</dbReference>
<dbReference type="InterPro" id="IPR012337">
    <property type="entry name" value="RNaseH-like_sf"/>
</dbReference>
<dbReference type="InterPro" id="IPR001584">
    <property type="entry name" value="Integrase_cat-core"/>
</dbReference>
<protein>
    <recommendedName>
        <fullName evidence="1">Integrase catalytic domain-containing protein</fullName>
    </recommendedName>
</protein>